<organism evidence="1">
    <name type="scientific">uncultured prokaryote</name>
    <dbReference type="NCBI Taxonomy" id="198431"/>
    <lineage>
        <taxon>unclassified sequences</taxon>
        <taxon>environmental samples</taxon>
    </lineage>
</organism>
<protein>
    <submittedName>
        <fullName evidence="1">Uncharacterized protein</fullName>
    </submittedName>
</protein>
<accession>A0A0H5Q6D4</accession>
<reference evidence="1" key="1">
    <citation type="submission" date="2015-06" db="EMBL/GenBank/DDBJ databases">
        <authorList>
            <person name="Joergensen T."/>
        </authorList>
    </citation>
    <scope>NUCLEOTIDE SEQUENCE</scope>
    <source>
        <strain evidence="1">RGFK1565</strain>
    </source>
</reference>
<proteinExistence type="predicted"/>
<dbReference type="AlphaFoldDB" id="A0A0H5Q6D4"/>
<reference evidence="1" key="2">
    <citation type="submission" date="2015-07" db="EMBL/GenBank/DDBJ databases">
        <title>Plasmids, circular viruses and viroids from rat gut.</title>
        <authorList>
            <person name="Jorgensen T.J."/>
            <person name="Hansen M.A."/>
            <person name="Xu Z."/>
            <person name="Tabak M.A."/>
            <person name="Sorensen S.J."/>
            <person name="Hansen L.H."/>
        </authorList>
    </citation>
    <scope>NUCLEOTIDE SEQUENCE</scope>
    <source>
        <strain evidence="1">RGFK1565</strain>
    </source>
</reference>
<dbReference type="EMBL" id="LN854093">
    <property type="protein sequence ID" value="CRY97458.1"/>
    <property type="molecule type" value="Genomic_DNA"/>
</dbReference>
<evidence type="ECO:0000313" key="1">
    <source>
        <dbReference type="EMBL" id="CRY97458.1"/>
    </source>
</evidence>
<name>A0A0H5Q6D4_9ZZZZ</name>
<sequence>MKAKYKYGGCSHSKEKLVVFIEVSVGGSKRVRSIGIPWSELDDMNILAAIDSQIRKRLMAAWQEPADVAFDLPGLD</sequence>